<reference evidence="2" key="1">
    <citation type="submission" date="2023-03" db="EMBL/GenBank/DDBJ databases">
        <title>Massive genome expansion in bonnet fungi (Mycena s.s.) driven by repeated elements and novel gene families across ecological guilds.</title>
        <authorList>
            <consortium name="Lawrence Berkeley National Laboratory"/>
            <person name="Harder C.B."/>
            <person name="Miyauchi S."/>
            <person name="Viragh M."/>
            <person name="Kuo A."/>
            <person name="Thoen E."/>
            <person name="Andreopoulos B."/>
            <person name="Lu D."/>
            <person name="Skrede I."/>
            <person name="Drula E."/>
            <person name="Henrissat B."/>
            <person name="Morin E."/>
            <person name="Kohler A."/>
            <person name="Barry K."/>
            <person name="LaButti K."/>
            <person name="Morin E."/>
            <person name="Salamov A."/>
            <person name="Lipzen A."/>
            <person name="Mereny Z."/>
            <person name="Hegedus B."/>
            <person name="Baldrian P."/>
            <person name="Stursova M."/>
            <person name="Weitz H."/>
            <person name="Taylor A."/>
            <person name="Grigoriev I.V."/>
            <person name="Nagy L.G."/>
            <person name="Martin F."/>
            <person name="Kauserud H."/>
        </authorList>
    </citation>
    <scope>NUCLEOTIDE SEQUENCE</scope>
    <source>
        <strain evidence="2">CBHHK002</strain>
    </source>
</reference>
<gene>
    <name evidence="2" type="ORF">DFH08DRAFT_422497</name>
</gene>
<feature type="chain" id="PRO_5041984391" description="Cell wall galactomannoprotein" evidence="1">
    <location>
        <begin position="19"/>
        <end position="143"/>
    </location>
</feature>
<dbReference type="Proteomes" id="UP001218218">
    <property type="component" value="Unassembled WGS sequence"/>
</dbReference>
<dbReference type="EMBL" id="JARIHO010000063">
    <property type="protein sequence ID" value="KAJ7315129.1"/>
    <property type="molecule type" value="Genomic_DNA"/>
</dbReference>
<feature type="signal peptide" evidence="1">
    <location>
        <begin position="1"/>
        <end position="18"/>
    </location>
</feature>
<organism evidence="2 3">
    <name type="scientific">Mycena albidolilacea</name>
    <dbReference type="NCBI Taxonomy" id="1033008"/>
    <lineage>
        <taxon>Eukaryota</taxon>
        <taxon>Fungi</taxon>
        <taxon>Dikarya</taxon>
        <taxon>Basidiomycota</taxon>
        <taxon>Agaricomycotina</taxon>
        <taxon>Agaricomycetes</taxon>
        <taxon>Agaricomycetidae</taxon>
        <taxon>Agaricales</taxon>
        <taxon>Marasmiineae</taxon>
        <taxon>Mycenaceae</taxon>
        <taxon>Mycena</taxon>
    </lineage>
</organism>
<evidence type="ECO:0000256" key="1">
    <source>
        <dbReference type="SAM" id="SignalP"/>
    </source>
</evidence>
<evidence type="ECO:0008006" key="4">
    <source>
        <dbReference type="Google" id="ProtNLM"/>
    </source>
</evidence>
<evidence type="ECO:0000313" key="3">
    <source>
        <dbReference type="Proteomes" id="UP001218218"/>
    </source>
</evidence>
<accession>A0AAD7EDP9</accession>
<protein>
    <recommendedName>
        <fullName evidence="4">Cell wall galactomannoprotein</fullName>
    </recommendedName>
</protein>
<dbReference type="AlphaFoldDB" id="A0AAD7EDP9"/>
<name>A0AAD7EDP9_9AGAR</name>
<keyword evidence="3" id="KW-1185">Reference proteome</keyword>
<sequence>MARFSMLLALFAAAAATAAPVQQRALGSLQCNVDRFKIVTTLAATSGAVKNIDTTNPDTATAVATAQAGLSSAGDGIKAIALALITGGTPPADARDQVKTGLDDAQTALIGITDPTVSDTVAAAQSKLAAAIQDGNDVVADCD</sequence>
<keyword evidence="1" id="KW-0732">Signal</keyword>
<comment type="caution">
    <text evidence="2">The sequence shown here is derived from an EMBL/GenBank/DDBJ whole genome shotgun (WGS) entry which is preliminary data.</text>
</comment>
<evidence type="ECO:0000313" key="2">
    <source>
        <dbReference type="EMBL" id="KAJ7315129.1"/>
    </source>
</evidence>
<proteinExistence type="predicted"/>